<feature type="non-terminal residue" evidence="4">
    <location>
        <position position="1"/>
    </location>
</feature>
<gene>
    <name evidence="4" type="ORF">OFUS_LOCUS18069</name>
</gene>
<dbReference type="AlphaFoldDB" id="A0A8S4PJ87"/>
<evidence type="ECO:0000313" key="4">
    <source>
        <dbReference type="EMBL" id="CAH1793189.1"/>
    </source>
</evidence>
<evidence type="ECO:0000256" key="2">
    <source>
        <dbReference type="ARBA" id="ARBA00022679"/>
    </source>
</evidence>
<dbReference type="PANTHER" id="PTHR11783">
    <property type="entry name" value="SULFOTRANSFERASE SULT"/>
    <property type="match status" value="1"/>
</dbReference>
<evidence type="ECO:0000313" key="5">
    <source>
        <dbReference type="Proteomes" id="UP000749559"/>
    </source>
</evidence>
<evidence type="ECO:0000256" key="1">
    <source>
        <dbReference type="ARBA" id="ARBA00005771"/>
    </source>
</evidence>
<dbReference type="GO" id="GO:0008146">
    <property type="term" value="F:sulfotransferase activity"/>
    <property type="evidence" value="ECO:0007669"/>
    <property type="project" value="InterPro"/>
</dbReference>
<dbReference type="OrthoDB" id="6048410at2759"/>
<comment type="similarity">
    <text evidence="1">Belongs to the sulfotransferase 1 family.</text>
</comment>
<dbReference type="InterPro" id="IPR027417">
    <property type="entry name" value="P-loop_NTPase"/>
</dbReference>
<sequence length="241" mass="28815">WSQEIVWLIYNGVDIEKSKQSPLMERFPFMEISPRIDFIKDMPRPKLLKTHLPHHGLPTSFLNQSNDSKPKIVYVARNPKDVAVSFYHFYRSNKHLGNFNQGWNEYFEMFISGYIVYSDWFSHVITWYETAKKDSLILFMKYEDMKRDPQEEIRKIANFLGKDTSNEMIETLNEHTKFESMKKNPMVNFSKISVIDSSISPFMRKGEIGDWKNYFTVAQNERFMDIYNEKMKDTDLSFQFE</sequence>
<feature type="domain" description="Sulfotransferase" evidence="3">
    <location>
        <begin position="1"/>
        <end position="234"/>
    </location>
</feature>
<reference evidence="4" key="1">
    <citation type="submission" date="2022-03" db="EMBL/GenBank/DDBJ databases">
        <authorList>
            <person name="Martin C."/>
        </authorList>
    </citation>
    <scope>NUCLEOTIDE SEQUENCE</scope>
</reference>
<dbReference type="SUPFAM" id="SSF52540">
    <property type="entry name" value="P-loop containing nucleoside triphosphate hydrolases"/>
    <property type="match status" value="1"/>
</dbReference>
<dbReference type="Pfam" id="PF00685">
    <property type="entry name" value="Sulfotransfer_1"/>
    <property type="match status" value="1"/>
</dbReference>
<keyword evidence="2" id="KW-0808">Transferase</keyword>
<proteinExistence type="inferred from homology"/>
<accession>A0A8S4PJ87</accession>
<dbReference type="Gene3D" id="3.40.50.300">
    <property type="entry name" value="P-loop containing nucleotide triphosphate hydrolases"/>
    <property type="match status" value="1"/>
</dbReference>
<dbReference type="Proteomes" id="UP000749559">
    <property type="component" value="Unassembled WGS sequence"/>
</dbReference>
<comment type="caution">
    <text evidence="4">The sequence shown here is derived from an EMBL/GenBank/DDBJ whole genome shotgun (WGS) entry which is preliminary data.</text>
</comment>
<protein>
    <recommendedName>
        <fullName evidence="3">Sulfotransferase domain-containing protein</fullName>
    </recommendedName>
</protein>
<evidence type="ECO:0000259" key="3">
    <source>
        <dbReference type="Pfam" id="PF00685"/>
    </source>
</evidence>
<keyword evidence="5" id="KW-1185">Reference proteome</keyword>
<name>A0A8S4PJ87_OWEFU</name>
<organism evidence="4 5">
    <name type="scientific">Owenia fusiformis</name>
    <name type="common">Polychaete worm</name>
    <dbReference type="NCBI Taxonomy" id="6347"/>
    <lineage>
        <taxon>Eukaryota</taxon>
        <taxon>Metazoa</taxon>
        <taxon>Spiralia</taxon>
        <taxon>Lophotrochozoa</taxon>
        <taxon>Annelida</taxon>
        <taxon>Polychaeta</taxon>
        <taxon>Sedentaria</taxon>
        <taxon>Canalipalpata</taxon>
        <taxon>Sabellida</taxon>
        <taxon>Oweniida</taxon>
        <taxon>Oweniidae</taxon>
        <taxon>Owenia</taxon>
    </lineage>
</organism>
<dbReference type="InterPro" id="IPR000863">
    <property type="entry name" value="Sulfotransferase_dom"/>
</dbReference>
<dbReference type="EMBL" id="CAIIXF020000008">
    <property type="protein sequence ID" value="CAH1793189.1"/>
    <property type="molecule type" value="Genomic_DNA"/>
</dbReference>